<proteinExistence type="predicted"/>
<accession>A0A7W9W6G4</accession>
<keyword evidence="2" id="KW-1133">Transmembrane helix</keyword>
<protein>
    <submittedName>
        <fullName evidence="3">Uncharacterized protein</fullName>
    </submittedName>
</protein>
<feature type="transmembrane region" description="Helical" evidence="2">
    <location>
        <begin position="46"/>
        <end position="70"/>
    </location>
</feature>
<organism evidence="3 4">
    <name type="scientific">Armatimonas rosea</name>
    <dbReference type="NCBI Taxonomy" id="685828"/>
    <lineage>
        <taxon>Bacteria</taxon>
        <taxon>Bacillati</taxon>
        <taxon>Armatimonadota</taxon>
        <taxon>Armatimonadia</taxon>
        <taxon>Armatimonadales</taxon>
        <taxon>Armatimonadaceae</taxon>
        <taxon>Armatimonas</taxon>
    </lineage>
</organism>
<name>A0A7W9W6G4_ARMRO</name>
<feature type="compositionally biased region" description="Low complexity" evidence="1">
    <location>
        <begin position="221"/>
        <end position="236"/>
    </location>
</feature>
<keyword evidence="2" id="KW-0812">Transmembrane</keyword>
<dbReference type="AlphaFoldDB" id="A0A7W9W6G4"/>
<comment type="caution">
    <text evidence="3">The sequence shown here is derived from an EMBL/GenBank/DDBJ whole genome shotgun (WGS) entry which is preliminary data.</text>
</comment>
<evidence type="ECO:0000313" key="4">
    <source>
        <dbReference type="Proteomes" id="UP000520814"/>
    </source>
</evidence>
<reference evidence="3 4" key="1">
    <citation type="submission" date="2020-08" db="EMBL/GenBank/DDBJ databases">
        <title>Genomic Encyclopedia of Type Strains, Phase IV (KMG-IV): sequencing the most valuable type-strain genomes for metagenomic binning, comparative biology and taxonomic classification.</title>
        <authorList>
            <person name="Goeker M."/>
        </authorList>
    </citation>
    <scope>NUCLEOTIDE SEQUENCE [LARGE SCALE GENOMIC DNA]</scope>
    <source>
        <strain evidence="3 4">DSM 23562</strain>
    </source>
</reference>
<evidence type="ECO:0000256" key="2">
    <source>
        <dbReference type="SAM" id="Phobius"/>
    </source>
</evidence>
<gene>
    <name evidence="3" type="ORF">HNQ39_001801</name>
</gene>
<feature type="region of interest" description="Disordered" evidence="1">
    <location>
        <begin position="193"/>
        <end position="237"/>
    </location>
</feature>
<keyword evidence="2" id="KW-0472">Membrane</keyword>
<evidence type="ECO:0000256" key="1">
    <source>
        <dbReference type="SAM" id="MobiDB-lite"/>
    </source>
</evidence>
<dbReference type="RefSeq" id="WP_184194146.1">
    <property type="nucleotide sequence ID" value="NZ_JACHGW010000002.1"/>
</dbReference>
<dbReference type="EMBL" id="JACHGW010000002">
    <property type="protein sequence ID" value="MBB6050010.1"/>
    <property type="molecule type" value="Genomic_DNA"/>
</dbReference>
<evidence type="ECO:0000313" key="3">
    <source>
        <dbReference type="EMBL" id="MBB6050010.1"/>
    </source>
</evidence>
<sequence>MTDTELEHQARLWHVESTLDAEKTQRLQEALTQALPRARARRVGRLGALVLVAVGLPVSGITAVLGGGLVPRQPAQLEPLLLLNPSVPAQSAMLSLAQDGTVLGKIENQMKLWRPSHTQPEPLVPPVSVFPPTRFRLKPFSPSGVIADDALVGTISLHNGVTWGVLYRHGQWLALPPLPGYASASCSTYSTQGPWGYSEKERVPPSKQAQVQPTLWRNGKPEPSSESLSPPRSPLSVLDENAQGEQLVDGSPGYQVLSGNTTTAVALPSSATPLRIGKGRMLVGRMLKDDVPVGAIWLSPSTPPQTLWESASPLGHTCSSCEDIDDDGKVVGLMTSKLTGESTPYLWKAGRYLDLQTLVPRRSGWKLLSASRVNGRFVIGEGTYQGKPAHYRLTLPPGVP</sequence>
<dbReference type="Proteomes" id="UP000520814">
    <property type="component" value="Unassembled WGS sequence"/>
</dbReference>
<keyword evidence="4" id="KW-1185">Reference proteome</keyword>